<sequence>MSLAESDSVTDGLVGSVVEFFPRLSRLNLDGCEYLTDDGVLQLLKTMKRIESLRLDRCFFISDAALVPLMKARGSNLKAVSVRRCRKVTDKTIKELFSNQPRLLAELNVSHCLDITDASFECLCSVPCFFGNRAVKTYPALTKLDISGCTSLTNLSFSWIAAACPLLQSFKASRTSLSDKGLLALGGLLKLEELDVSDCVHFTDSGFDKFLRTDGINASSTRPLDISPSSCFKSLKRLNLSNCSNNVGEKALLAVIGTCSKSLTSLDISRVAEVSASIMARLSKAARSLSELRVAGQTGVTRAMLTNLATYNKALRVLDIRDCENVDDLALYPLVIMQSLEELYLSGCLKLTSRGFQSLPGNVTHFELRGHPTDKLRDACSRILCERLRLMEVLELSHSEGITPVGLTTIWSKCHFLRHVNVFQCPLVQVSDLAKLLRSRPDNPYGLEVIVDNEEAFKGIAAPDPEAAAKARRREKLLGYSAKSIALASLLQARFRVRYRAREKQAEQDDRDWEQFCAALDIQRVFRGYRCRIKYGYTRRKVTRAIVLIQYRWRKRRHDHRVRRAQSYWTNRSELKVFSAWKTLYTEKKREQKRALAAMKAAKALNYWGERRLPGIFAGWKQYVLQKRTRAKKALVFWKCQSLPRVFEAWSKFTARERRHRMLLIKVFLNTVSLEAHNSTPQLEGRVRLRSRSLAVHTSNVSQRTVLFSGPSQPSCQAVGLASLAGVYARPKALLAQGHDVHCLRGTDHDIVISAKSILTT</sequence>
<dbReference type="SMART" id="SM00367">
    <property type="entry name" value="LRR_CC"/>
    <property type="match status" value="11"/>
</dbReference>
<dbReference type="PROSITE" id="PS50096">
    <property type="entry name" value="IQ"/>
    <property type="match status" value="1"/>
</dbReference>
<dbReference type="Proteomes" id="UP001165083">
    <property type="component" value="Unassembled WGS sequence"/>
</dbReference>
<organism evidence="2 3">
    <name type="scientific">Phytophthora lilii</name>
    <dbReference type="NCBI Taxonomy" id="2077276"/>
    <lineage>
        <taxon>Eukaryota</taxon>
        <taxon>Sar</taxon>
        <taxon>Stramenopiles</taxon>
        <taxon>Oomycota</taxon>
        <taxon>Peronosporomycetes</taxon>
        <taxon>Peronosporales</taxon>
        <taxon>Peronosporaceae</taxon>
        <taxon>Phytophthora</taxon>
    </lineage>
</organism>
<dbReference type="PANTHER" id="PTHR13318">
    <property type="entry name" value="PARTNER OF PAIRED, ISOFORM B-RELATED"/>
    <property type="match status" value="1"/>
</dbReference>
<dbReference type="Pfam" id="PF25372">
    <property type="entry name" value="DUF7885"/>
    <property type="match status" value="1"/>
</dbReference>
<dbReference type="AlphaFoldDB" id="A0A9W6TC69"/>
<comment type="caution">
    <text evidence="2">The sequence shown here is derived from an EMBL/GenBank/DDBJ whole genome shotgun (WGS) entry which is preliminary data.</text>
</comment>
<dbReference type="Gene3D" id="3.80.10.10">
    <property type="entry name" value="Ribonuclease Inhibitor"/>
    <property type="match status" value="2"/>
</dbReference>
<dbReference type="OrthoDB" id="550575at2759"/>
<evidence type="ECO:0000313" key="2">
    <source>
        <dbReference type="EMBL" id="GMF10177.1"/>
    </source>
</evidence>
<proteinExistence type="predicted"/>
<dbReference type="SUPFAM" id="SSF52047">
    <property type="entry name" value="RNI-like"/>
    <property type="match status" value="1"/>
</dbReference>
<dbReference type="GO" id="GO:0019005">
    <property type="term" value="C:SCF ubiquitin ligase complex"/>
    <property type="evidence" value="ECO:0007669"/>
    <property type="project" value="TreeGrafter"/>
</dbReference>
<reference evidence="2" key="1">
    <citation type="submission" date="2023-04" db="EMBL/GenBank/DDBJ databases">
        <title>Phytophthora lilii NBRC 32176.</title>
        <authorList>
            <person name="Ichikawa N."/>
            <person name="Sato H."/>
            <person name="Tonouchi N."/>
        </authorList>
    </citation>
    <scope>NUCLEOTIDE SEQUENCE</scope>
    <source>
        <strain evidence="2">NBRC 32176</strain>
    </source>
</reference>
<feature type="domain" description="F-box/LRR-repeat protein 15-like leucin rich repeat" evidence="1">
    <location>
        <begin position="9"/>
        <end position="133"/>
    </location>
</feature>
<protein>
    <submittedName>
        <fullName evidence="2">Unnamed protein product</fullName>
    </submittedName>
</protein>
<name>A0A9W6TC69_9STRA</name>
<accession>A0A9W6TC69</accession>
<dbReference type="EMBL" id="BSXW01000032">
    <property type="protein sequence ID" value="GMF10177.1"/>
    <property type="molecule type" value="Genomic_DNA"/>
</dbReference>
<dbReference type="InterPro" id="IPR032675">
    <property type="entry name" value="LRR_dom_sf"/>
</dbReference>
<evidence type="ECO:0000313" key="3">
    <source>
        <dbReference type="Proteomes" id="UP001165083"/>
    </source>
</evidence>
<dbReference type="InterPro" id="IPR057207">
    <property type="entry name" value="FBXL15_LRR"/>
</dbReference>
<gene>
    <name evidence="2" type="ORF">Plil01_000101700</name>
</gene>
<dbReference type="GO" id="GO:0031146">
    <property type="term" value="P:SCF-dependent proteasomal ubiquitin-dependent protein catabolic process"/>
    <property type="evidence" value="ECO:0007669"/>
    <property type="project" value="TreeGrafter"/>
</dbReference>
<keyword evidence="3" id="KW-1185">Reference proteome</keyword>
<evidence type="ECO:0000259" key="1">
    <source>
        <dbReference type="Pfam" id="PF25372"/>
    </source>
</evidence>
<dbReference type="InterPro" id="IPR006553">
    <property type="entry name" value="Leu-rich_rpt_Cys-con_subtyp"/>
</dbReference>